<gene>
    <name evidence="1" type="ORF">S01H4_59754</name>
</gene>
<evidence type="ECO:0000313" key="1">
    <source>
        <dbReference type="EMBL" id="GAH10956.1"/>
    </source>
</evidence>
<sequence>MFYGLILLIKLSSSSIWSVTEVVSTVSTNGASDPSIVVDSEDNVHVLWSDSTDYSGSGTGPSLFYKLKNVRSSPSNIRPVQSNNT</sequence>
<dbReference type="EMBL" id="BART01035100">
    <property type="protein sequence ID" value="GAH10956.1"/>
    <property type="molecule type" value="Genomic_DNA"/>
</dbReference>
<accession>X1CRC4</accession>
<proteinExistence type="predicted"/>
<reference evidence="1" key="1">
    <citation type="journal article" date="2014" name="Front. Microbiol.">
        <title>High frequency of phylogenetically diverse reductive dehalogenase-homologous genes in deep subseafloor sedimentary metagenomes.</title>
        <authorList>
            <person name="Kawai M."/>
            <person name="Futagami T."/>
            <person name="Toyoda A."/>
            <person name="Takaki Y."/>
            <person name="Nishi S."/>
            <person name="Hori S."/>
            <person name="Arai W."/>
            <person name="Tsubouchi T."/>
            <person name="Morono Y."/>
            <person name="Uchiyama I."/>
            <person name="Ito T."/>
            <person name="Fujiyama A."/>
            <person name="Inagaki F."/>
            <person name="Takami H."/>
        </authorList>
    </citation>
    <scope>NUCLEOTIDE SEQUENCE</scope>
    <source>
        <strain evidence="1">Expedition CK06-06</strain>
    </source>
</reference>
<evidence type="ECO:0008006" key="2">
    <source>
        <dbReference type="Google" id="ProtNLM"/>
    </source>
</evidence>
<organism evidence="1">
    <name type="scientific">marine sediment metagenome</name>
    <dbReference type="NCBI Taxonomy" id="412755"/>
    <lineage>
        <taxon>unclassified sequences</taxon>
        <taxon>metagenomes</taxon>
        <taxon>ecological metagenomes</taxon>
    </lineage>
</organism>
<protein>
    <recommendedName>
        <fullName evidence="2">Fibronectin type-III domain-containing protein</fullName>
    </recommendedName>
</protein>
<dbReference type="AlphaFoldDB" id="X1CRC4"/>
<name>X1CRC4_9ZZZZ</name>
<comment type="caution">
    <text evidence="1">The sequence shown here is derived from an EMBL/GenBank/DDBJ whole genome shotgun (WGS) entry which is preliminary data.</text>
</comment>